<dbReference type="EMBL" id="AUYB01000100">
    <property type="protein sequence ID" value="KZN39079.1"/>
    <property type="molecule type" value="Genomic_DNA"/>
</dbReference>
<dbReference type="RefSeq" id="WP_063365221.1">
    <property type="nucleotide sequence ID" value="NZ_AQHB01000049.1"/>
</dbReference>
<comment type="caution">
    <text evidence="2">The sequence shown here is derived from an EMBL/GenBank/DDBJ whole genome shotgun (WGS) entry which is preliminary data.</text>
</comment>
<evidence type="ECO:0000256" key="1">
    <source>
        <dbReference type="SAM" id="SignalP"/>
    </source>
</evidence>
<evidence type="ECO:0000313" key="2">
    <source>
        <dbReference type="EMBL" id="KZN39079.1"/>
    </source>
</evidence>
<reference evidence="2 3" key="1">
    <citation type="submission" date="2013-07" db="EMBL/GenBank/DDBJ databases">
        <title>Comparative Genomic and Metabolomic Analysis of Twelve Strains of Pseudoalteromonas luteoviolacea.</title>
        <authorList>
            <person name="Vynne N.G."/>
            <person name="Mansson M."/>
            <person name="Gram L."/>
        </authorList>
    </citation>
    <scope>NUCLEOTIDE SEQUENCE [LARGE SCALE GENOMIC DNA]</scope>
    <source>
        <strain evidence="2 3">DSM 6061</strain>
    </source>
</reference>
<feature type="signal peptide" evidence="1">
    <location>
        <begin position="1"/>
        <end position="23"/>
    </location>
</feature>
<name>A0A166WZQ7_9GAMM</name>
<dbReference type="PATRIC" id="fig|1365250.3.peg.2192"/>
<dbReference type="AlphaFoldDB" id="A0A166WZQ7"/>
<accession>A0A166WZQ7</accession>
<keyword evidence="3" id="KW-1185">Reference proteome</keyword>
<dbReference type="Proteomes" id="UP000076643">
    <property type="component" value="Unassembled WGS sequence"/>
</dbReference>
<evidence type="ECO:0000313" key="3">
    <source>
        <dbReference type="Proteomes" id="UP000076643"/>
    </source>
</evidence>
<sequence length="274" mass="30777">MKLQKLLLSVAISSCIALSPAHATEQEEETASIGELILDKAKSKLISGFGSLLADAVFGSGGPQYVMLSEASLQAIQDRVREEIVRDAEYDFIAEFRSLESSMEHYADTASHSQPDLALLTALLVKSEDVINHRALNYRYNDDYFYMADTYALAASVSIAIYTERHLEGYISKSVVSTKAHTLANTLENMLRKKKSADLPLRSGCEAPDPYDQVVEYACWLKDPYGNYLASYVVEPQYPGDSEYWDNLKGRKEAEYKRTKFDKIQSVINKLRNL</sequence>
<evidence type="ECO:0008006" key="4">
    <source>
        <dbReference type="Google" id="ProtNLM"/>
    </source>
</evidence>
<feature type="chain" id="PRO_5007882117" description="Lipoprotein" evidence="1">
    <location>
        <begin position="24"/>
        <end position="274"/>
    </location>
</feature>
<organism evidence="2 3">
    <name type="scientific">Pseudoalteromonas luteoviolacea DSM 6061</name>
    <dbReference type="NCBI Taxonomy" id="1365250"/>
    <lineage>
        <taxon>Bacteria</taxon>
        <taxon>Pseudomonadati</taxon>
        <taxon>Pseudomonadota</taxon>
        <taxon>Gammaproteobacteria</taxon>
        <taxon>Alteromonadales</taxon>
        <taxon>Pseudoalteromonadaceae</taxon>
        <taxon>Pseudoalteromonas</taxon>
    </lineage>
</organism>
<keyword evidence="1" id="KW-0732">Signal</keyword>
<gene>
    <name evidence="2" type="ORF">N475_14810</name>
</gene>
<protein>
    <recommendedName>
        <fullName evidence="4">Lipoprotein</fullName>
    </recommendedName>
</protein>
<proteinExistence type="predicted"/>